<proteinExistence type="predicted"/>
<gene>
    <name evidence="1" type="ORF">SDC9_184830</name>
</gene>
<reference evidence="1" key="1">
    <citation type="submission" date="2019-08" db="EMBL/GenBank/DDBJ databases">
        <authorList>
            <person name="Kucharzyk K."/>
            <person name="Murdoch R.W."/>
            <person name="Higgins S."/>
            <person name="Loffler F."/>
        </authorList>
    </citation>
    <scope>NUCLEOTIDE SEQUENCE</scope>
</reference>
<accession>A0A645HMH5</accession>
<dbReference type="EMBL" id="VSSQ01091901">
    <property type="protein sequence ID" value="MPN37314.1"/>
    <property type="molecule type" value="Genomic_DNA"/>
</dbReference>
<evidence type="ECO:0000313" key="1">
    <source>
        <dbReference type="EMBL" id="MPN37314.1"/>
    </source>
</evidence>
<comment type="caution">
    <text evidence="1">The sequence shown here is derived from an EMBL/GenBank/DDBJ whole genome shotgun (WGS) entry which is preliminary data.</text>
</comment>
<organism evidence="1">
    <name type="scientific">bioreactor metagenome</name>
    <dbReference type="NCBI Taxonomy" id="1076179"/>
    <lineage>
        <taxon>unclassified sequences</taxon>
        <taxon>metagenomes</taxon>
        <taxon>ecological metagenomes</taxon>
    </lineage>
</organism>
<dbReference type="AlphaFoldDB" id="A0A645HMH5"/>
<sequence>MFTCHFQGFYSITTIDKMVSVRIENCAGINGDVLVVLGQQDGRTWVVFVWPGREQPVGVGLVAIITHELLLLHRHPVGIQFFFVSTYR</sequence>
<protein>
    <submittedName>
        <fullName evidence="1">Uncharacterized protein</fullName>
    </submittedName>
</protein>
<name>A0A645HMH5_9ZZZZ</name>